<evidence type="ECO:0000256" key="1">
    <source>
        <dbReference type="ARBA" id="ARBA00022527"/>
    </source>
</evidence>
<dbReference type="PANTHER" id="PTHR35526:SF3">
    <property type="entry name" value="ANTI-SIGMA-F FACTOR RSBW"/>
    <property type="match status" value="1"/>
</dbReference>
<evidence type="ECO:0000259" key="3">
    <source>
        <dbReference type="Pfam" id="PF13581"/>
    </source>
</evidence>
<keyword evidence="1" id="KW-0418">Kinase</keyword>
<name>A0ABS8EFI6_9ACTN</name>
<dbReference type="Pfam" id="PF13581">
    <property type="entry name" value="HATPase_c_2"/>
    <property type="match status" value="1"/>
</dbReference>
<dbReference type="InterPro" id="IPR003594">
    <property type="entry name" value="HATPase_dom"/>
</dbReference>
<dbReference type="InterPro" id="IPR036890">
    <property type="entry name" value="HATPase_C_sf"/>
</dbReference>
<dbReference type="PANTHER" id="PTHR35526">
    <property type="entry name" value="ANTI-SIGMA-F FACTOR RSBW-RELATED"/>
    <property type="match status" value="1"/>
</dbReference>
<reference evidence="4 5" key="1">
    <citation type="submission" date="2021-08" db="EMBL/GenBank/DDBJ databases">
        <title>Genomic Architecture of Streptomyces flavotricini NGL1 and Streptomyces erythrochromogenes HMS4 With Differential Plant Beneficial attributes and laccase production capabilities.</title>
        <authorList>
            <person name="Salwan R."/>
            <person name="Kaur R."/>
            <person name="Sharma V."/>
        </authorList>
    </citation>
    <scope>NUCLEOTIDE SEQUENCE [LARGE SCALE GENOMIC DNA]</scope>
    <source>
        <strain evidence="4 5">NGL1</strain>
    </source>
</reference>
<protein>
    <submittedName>
        <fullName evidence="4">ATP-binding protein</fullName>
    </submittedName>
</protein>
<dbReference type="SUPFAM" id="SSF55874">
    <property type="entry name" value="ATPase domain of HSP90 chaperone/DNA topoisomerase II/histidine kinase"/>
    <property type="match status" value="1"/>
</dbReference>
<proteinExistence type="predicted"/>
<evidence type="ECO:0000313" key="4">
    <source>
        <dbReference type="EMBL" id="MCC0099813.1"/>
    </source>
</evidence>
<keyword evidence="5" id="KW-1185">Reference proteome</keyword>
<evidence type="ECO:0000313" key="5">
    <source>
        <dbReference type="Proteomes" id="UP001520654"/>
    </source>
</evidence>
<keyword evidence="4" id="KW-0547">Nucleotide-binding</keyword>
<feature type="region of interest" description="Disordered" evidence="2">
    <location>
        <begin position="1"/>
        <end position="27"/>
    </location>
</feature>
<organism evidence="4 5">
    <name type="scientific">Streptomyces flavotricini</name>
    <dbReference type="NCBI Taxonomy" id="66888"/>
    <lineage>
        <taxon>Bacteria</taxon>
        <taxon>Bacillati</taxon>
        <taxon>Actinomycetota</taxon>
        <taxon>Actinomycetes</taxon>
        <taxon>Kitasatosporales</taxon>
        <taxon>Streptomycetaceae</taxon>
        <taxon>Streptomyces</taxon>
    </lineage>
</organism>
<keyword evidence="4" id="KW-0067">ATP-binding</keyword>
<dbReference type="Proteomes" id="UP001520654">
    <property type="component" value="Unassembled WGS sequence"/>
</dbReference>
<feature type="domain" description="Histidine kinase/HSP90-like ATPase" evidence="3">
    <location>
        <begin position="45"/>
        <end position="144"/>
    </location>
</feature>
<keyword evidence="1" id="KW-0723">Serine/threonine-protein kinase</keyword>
<dbReference type="GO" id="GO:0005524">
    <property type="term" value="F:ATP binding"/>
    <property type="evidence" value="ECO:0007669"/>
    <property type="project" value="UniProtKB-KW"/>
</dbReference>
<feature type="compositionally biased region" description="Low complexity" evidence="2">
    <location>
        <begin position="8"/>
        <end position="27"/>
    </location>
</feature>
<comment type="caution">
    <text evidence="4">The sequence shown here is derived from an EMBL/GenBank/DDBJ whole genome shotgun (WGS) entry which is preliminary data.</text>
</comment>
<gene>
    <name evidence="4" type="ORF">K7B10_34540</name>
</gene>
<dbReference type="EMBL" id="JAINUL010000001">
    <property type="protein sequence ID" value="MCC0099813.1"/>
    <property type="molecule type" value="Genomic_DNA"/>
</dbReference>
<dbReference type="Gene3D" id="3.30.565.10">
    <property type="entry name" value="Histidine kinase-like ATPase, C-terminal domain"/>
    <property type="match status" value="1"/>
</dbReference>
<accession>A0ABS8EFI6</accession>
<dbReference type="RefSeq" id="WP_229342833.1">
    <property type="nucleotide sequence ID" value="NZ_JAINUL010000001.1"/>
</dbReference>
<keyword evidence="1" id="KW-0808">Transferase</keyword>
<dbReference type="InterPro" id="IPR050267">
    <property type="entry name" value="Anti-sigma-factor_SerPK"/>
</dbReference>
<evidence type="ECO:0000256" key="2">
    <source>
        <dbReference type="SAM" id="MobiDB-lite"/>
    </source>
</evidence>
<sequence length="169" mass="17061">MSTTATLPAGASAADAPASAPASDAPAGVPAAPRVRGFAYWLAEPAPAAVPLLRKRVRAVLAGWAVRAEVADVLLLAVSELAGNVVQHAAAGGRMRIGLAFDGGWLRLEVADQGAGSPRLPNPAEEVDPDSENGRGLLIVQLLAVEAGGELRFLAGEFGASVCVLLPVA</sequence>
<dbReference type="CDD" id="cd16936">
    <property type="entry name" value="HATPase_RsbW-like"/>
    <property type="match status" value="1"/>
</dbReference>